<dbReference type="InterPro" id="IPR006311">
    <property type="entry name" value="TAT_signal"/>
</dbReference>
<dbReference type="OrthoDB" id="508445at2"/>
<evidence type="ECO:0000256" key="1">
    <source>
        <dbReference type="SAM" id="SignalP"/>
    </source>
</evidence>
<evidence type="ECO:0000313" key="3">
    <source>
        <dbReference type="Proteomes" id="UP000272193"/>
    </source>
</evidence>
<evidence type="ECO:0000313" key="2">
    <source>
        <dbReference type="EMBL" id="RPE64519.1"/>
    </source>
</evidence>
<accession>A0A3N4UBU7</accession>
<dbReference type="PANTHER" id="PTHR35040">
    <property type="match status" value="1"/>
</dbReference>
<sequence length="268" mass="28593">MTISNRSSWIARRRFLALGASAIMGGAARAQTSLGPLGLLVPAYINPSVDMSSWNVLATTATRVPLLAIMNPSSGPGRRLDAYYLAAAQAVAQSGGRVLGYVYTSYGKRSLSAVQADVDRYFSWYPVAGIFFDEMASTATSRNLKYYGTLATYVRSKGLGAMIVANPGVAFDQAFAENRTADVFIDAEDPADTVLSSGQASWTQNYSPGMFAELAYAAGDDAAVVRSLAQRRIAWVYSTRLPAADPWAALPDDFAAEVDALIGINATR</sequence>
<gene>
    <name evidence="2" type="ORF">EDC62_2338</name>
</gene>
<protein>
    <submittedName>
        <fullName evidence="2">Spherulation-specific family 4 protein</fullName>
    </submittedName>
</protein>
<organism evidence="2 3">
    <name type="scientific">Tibeticola sediminis</name>
    <dbReference type="NCBI Taxonomy" id="1917811"/>
    <lineage>
        <taxon>Bacteria</taxon>
        <taxon>Pseudomonadati</taxon>
        <taxon>Pseudomonadota</taxon>
        <taxon>Betaproteobacteria</taxon>
        <taxon>Burkholderiales</taxon>
        <taxon>Comamonadaceae</taxon>
        <taxon>Tibeticola</taxon>
    </lineage>
</organism>
<dbReference type="PANTHER" id="PTHR35040:SF9">
    <property type="entry name" value="4-LIKE CELL SURFACE PROTEIN, PUTATIVE (AFU_ORTHOLOGUE AFUA_4G14080)-RELATED"/>
    <property type="match status" value="1"/>
</dbReference>
<name>A0A3N4UBU7_9BURK</name>
<dbReference type="Proteomes" id="UP000272193">
    <property type="component" value="Unassembled WGS sequence"/>
</dbReference>
<keyword evidence="1" id="KW-0732">Signal</keyword>
<dbReference type="Pfam" id="PF12138">
    <property type="entry name" value="Spherulin4"/>
    <property type="match status" value="1"/>
</dbReference>
<dbReference type="AlphaFoldDB" id="A0A3N4UBU7"/>
<reference evidence="2 3" key="1">
    <citation type="submission" date="2018-11" db="EMBL/GenBank/DDBJ databases">
        <title>Genomic Encyclopedia of Type Strains, Phase IV (KMG-IV): sequencing the most valuable type-strain genomes for metagenomic binning, comparative biology and taxonomic classification.</title>
        <authorList>
            <person name="Goeker M."/>
        </authorList>
    </citation>
    <scope>NUCLEOTIDE SEQUENCE [LARGE SCALE GENOMIC DNA]</scope>
    <source>
        <strain evidence="2 3">DSM 101684</strain>
    </source>
</reference>
<dbReference type="InterPro" id="IPR021986">
    <property type="entry name" value="Spherulin4"/>
</dbReference>
<feature type="chain" id="PRO_5018036885" evidence="1">
    <location>
        <begin position="31"/>
        <end position="268"/>
    </location>
</feature>
<dbReference type="PROSITE" id="PS51318">
    <property type="entry name" value="TAT"/>
    <property type="match status" value="1"/>
</dbReference>
<dbReference type="EMBL" id="RKQL01000006">
    <property type="protein sequence ID" value="RPE64519.1"/>
    <property type="molecule type" value="Genomic_DNA"/>
</dbReference>
<proteinExistence type="predicted"/>
<keyword evidence="3" id="KW-1185">Reference proteome</keyword>
<comment type="caution">
    <text evidence="2">The sequence shown here is derived from an EMBL/GenBank/DDBJ whole genome shotgun (WGS) entry which is preliminary data.</text>
</comment>
<feature type="signal peptide" evidence="1">
    <location>
        <begin position="1"/>
        <end position="30"/>
    </location>
</feature>
<dbReference type="RefSeq" id="WP_124223947.1">
    <property type="nucleotide sequence ID" value="NZ_RKQL01000006.1"/>
</dbReference>